<dbReference type="EMBL" id="MSPX01000004">
    <property type="protein sequence ID" value="OQP87109.1"/>
    <property type="molecule type" value="Genomic_DNA"/>
</dbReference>
<dbReference type="GO" id="GO:0003700">
    <property type="term" value="F:DNA-binding transcription factor activity"/>
    <property type="evidence" value="ECO:0007669"/>
    <property type="project" value="InterPro"/>
</dbReference>
<dbReference type="OrthoDB" id="5297263at2"/>
<organism evidence="6 8">
    <name type="scientific">Xaviernesmea rhizosphaerae</name>
    <dbReference type="NCBI Taxonomy" id="1672749"/>
    <lineage>
        <taxon>Bacteria</taxon>
        <taxon>Pseudomonadati</taxon>
        <taxon>Pseudomonadota</taxon>
        <taxon>Alphaproteobacteria</taxon>
        <taxon>Hyphomicrobiales</taxon>
        <taxon>Rhizobiaceae</taxon>
        <taxon>Rhizobium/Agrobacterium group</taxon>
        <taxon>Xaviernesmea</taxon>
    </lineage>
</organism>
<name>A0A1Q9ANS6_9HYPH</name>
<dbReference type="SUPFAM" id="SSF46785">
    <property type="entry name" value="Winged helix' DNA-binding domain"/>
    <property type="match status" value="1"/>
</dbReference>
<keyword evidence="9" id="KW-1185">Reference proteome</keyword>
<dbReference type="Pfam" id="PF00126">
    <property type="entry name" value="HTH_1"/>
    <property type="match status" value="1"/>
</dbReference>
<protein>
    <recommendedName>
        <fullName evidence="5">HTH lysR-type domain-containing protein</fullName>
    </recommendedName>
</protein>
<dbReference type="InterPro" id="IPR005119">
    <property type="entry name" value="LysR_subst-bd"/>
</dbReference>
<keyword evidence="3" id="KW-0238">DNA-binding</keyword>
<gene>
    <name evidence="6" type="ORF">BJF92_21305</name>
    <name evidence="7" type="ORF">BTR14_06685</name>
</gene>
<proteinExistence type="inferred from homology"/>
<dbReference type="PANTHER" id="PTHR30419">
    <property type="entry name" value="HTH-TYPE TRANSCRIPTIONAL REGULATOR YBHD"/>
    <property type="match status" value="1"/>
</dbReference>
<evidence type="ECO:0000313" key="8">
    <source>
        <dbReference type="Proteomes" id="UP000186143"/>
    </source>
</evidence>
<evidence type="ECO:0000313" key="6">
    <source>
        <dbReference type="EMBL" id="OLP57046.1"/>
    </source>
</evidence>
<dbReference type="InterPro" id="IPR036390">
    <property type="entry name" value="WH_DNA-bd_sf"/>
</dbReference>
<evidence type="ECO:0000256" key="2">
    <source>
        <dbReference type="ARBA" id="ARBA00023015"/>
    </source>
</evidence>
<dbReference type="SUPFAM" id="SSF53850">
    <property type="entry name" value="Periplasmic binding protein-like II"/>
    <property type="match status" value="1"/>
</dbReference>
<dbReference type="GO" id="GO:0003677">
    <property type="term" value="F:DNA binding"/>
    <property type="evidence" value="ECO:0007669"/>
    <property type="project" value="UniProtKB-KW"/>
</dbReference>
<evidence type="ECO:0000259" key="5">
    <source>
        <dbReference type="PROSITE" id="PS50931"/>
    </source>
</evidence>
<comment type="caution">
    <text evidence="6">The sequence shown here is derived from an EMBL/GenBank/DDBJ whole genome shotgun (WGS) entry which is preliminary data.</text>
</comment>
<dbReference type="Gene3D" id="3.40.190.290">
    <property type="match status" value="1"/>
</dbReference>
<dbReference type="STRING" id="1672749.BJF92_21305"/>
<dbReference type="RefSeq" id="WP_075633400.1">
    <property type="nucleotide sequence ID" value="NZ_MKIO01000020.1"/>
</dbReference>
<dbReference type="Pfam" id="PF03466">
    <property type="entry name" value="LysR_substrate"/>
    <property type="match status" value="1"/>
</dbReference>
<dbReference type="PROSITE" id="PS50931">
    <property type="entry name" value="HTH_LYSR"/>
    <property type="match status" value="1"/>
</dbReference>
<dbReference type="Proteomes" id="UP000192652">
    <property type="component" value="Unassembled WGS sequence"/>
</dbReference>
<evidence type="ECO:0000313" key="9">
    <source>
        <dbReference type="Proteomes" id="UP000192652"/>
    </source>
</evidence>
<dbReference type="InterPro" id="IPR050950">
    <property type="entry name" value="HTH-type_LysR_regulators"/>
</dbReference>
<dbReference type="Proteomes" id="UP000186143">
    <property type="component" value="Unassembled WGS sequence"/>
</dbReference>
<reference evidence="7 9" key="3">
    <citation type="journal article" date="2017" name="Antonie Van Leeuwenhoek">
        <title>Rhizobium rhizosphaerae sp. nov., a novel species isolated from rice rhizosphere.</title>
        <authorList>
            <person name="Zhao J.J."/>
            <person name="Zhang J."/>
            <person name="Zhang R.J."/>
            <person name="Zhang C.W."/>
            <person name="Yin H.Q."/>
            <person name="Zhang X.X."/>
        </authorList>
    </citation>
    <scope>NUCLEOTIDE SEQUENCE [LARGE SCALE GENOMIC DNA]</scope>
    <source>
        <strain evidence="7 9">RD15</strain>
    </source>
</reference>
<evidence type="ECO:0000256" key="4">
    <source>
        <dbReference type="ARBA" id="ARBA00023163"/>
    </source>
</evidence>
<evidence type="ECO:0000313" key="7">
    <source>
        <dbReference type="EMBL" id="OQP87109.1"/>
    </source>
</evidence>
<keyword evidence="2" id="KW-0805">Transcription regulation</keyword>
<dbReference type="GO" id="GO:0005829">
    <property type="term" value="C:cytosol"/>
    <property type="evidence" value="ECO:0007669"/>
    <property type="project" value="TreeGrafter"/>
</dbReference>
<comment type="similarity">
    <text evidence="1">Belongs to the LysR transcriptional regulatory family.</text>
</comment>
<accession>A0A1Q9ANS6</accession>
<dbReference type="PANTHER" id="PTHR30419:SF2">
    <property type="entry name" value="LYSR FAMILY TRANSCRIPTIONAL REGULATOR"/>
    <property type="match status" value="1"/>
</dbReference>
<evidence type="ECO:0000256" key="1">
    <source>
        <dbReference type="ARBA" id="ARBA00009437"/>
    </source>
</evidence>
<dbReference type="EMBL" id="MKIO01000020">
    <property type="protein sequence ID" value="OLP57046.1"/>
    <property type="molecule type" value="Genomic_DNA"/>
</dbReference>
<keyword evidence="4" id="KW-0804">Transcription</keyword>
<feature type="domain" description="HTH lysR-type" evidence="5">
    <location>
        <begin position="1"/>
        <end position="59"/>
    </location>
</feature>
<reference evidence="7" key="2">
    <citation type="submission" date="2016-12" db="EMBL/GenBank/DDBJ databases">
        <authorList>
            <person name="Zhang X."/>
            <person name="Zhao J."/>
        </authorList>
    </citation>
    <scope>NUCLEOTIDE SEQUENCE</scope>
    <source>
        <strain evidence="7">RD15</strain>
    </source>
</reference>
<dbReference type="Gene3D" id="1.10.10.10">
    <property type="entry name" value="Winged helix-like DNA-binding domain superfamily/Winged helix DNA-binding domain"/>
    <property type="match status" value="1"/>
</dbReference>
<reference evidence="6 8" key="1">
    <citation type="submission" date="2016-09" db="EMBL/GenBank/DDBJ databases">
        <title>Rhizobium sp. nov., a novel species isolated from the rice rhizosphere.</title>
        <authorList>
            <person name="Zhao J."/>
            <person name="Zhang X."/>
        </authorList>
    </citation>
    <scope>NUCLEOTIDE SEQUENCE [LARGE SCALE GENOMIC DNA]</scope>
    <source>
        <strain evidence="6 8">MH17</strain>
    </source>
</reference>
<sequence length="302" mass="33192">MRYLSSIRYIDAVVKAGSIRAAADTLAITSTALNRRILAMEEELGVPIFERLPHGVRLSAAGEIYIHHIRNQLSDMERVKSQIADLSGVRRGHVSIACSQALLPYFLPSQIALYRKEHPNVTFGVHLRDREAAEQALVDHSADLAIVFEPVRLADFMTLIRVRQPVHVVMAAGHPLAAKTSVRLFECASYPVSLPTAPYGVRHLLDIAMRVAGIRLDPVIQSDSFEFLRNHAVAEDILTFQIPIGLGDETSTGQMVSRPIDSRDVPSGILYLGQLKGRTLPVAAARFAAQLTSTLANQFEVS</sequence>
<dbReference type="InterPro" id="IPR036388">
    <property type="entry name" value="WH-like_DNA-bd_sf"/>
</dbReference>
<dbReference type="InterPro" id="IPR000847">
    <property type="entry name" value="LysR_HTH_N"/>
</dbReference>
<evidence type="ECO:0000256" key="3">
    <source>
        <dbReference type="ARBA" id="ARBA00023125"/>
    </source>
</evidence>
<dbReference type="AlphaFoldDB" id="A0A1Q9ANS6"/>